<dbReference type="EMBL" id="JADCTT010000007">
    <property type="protein sequence ID" value="KAF9749942.1"/>
    <property type="molecule type" value="Genomic_DNA"/>
</dbReference>
<dbReference type="SUPFAM" id="SSF51735">
    <property type="entry name" value="NAD(P)-binding Rossmann-fold domains"/>
    <property type="match status" value="1"/>
</dbReference>
<evidence type="ECO:0008006" key="3">
    <source>
        <dbReference type="Google" id="ProtNLM"/>
    </source>
</evidence>
<dbReference type="Proteomes" id="UP000616885">
    <property type="component" value="Unassembled WGS sequence"/>
</dbReference>
<protein>
    <recommendedName>
        <fullName evidence="3">NAD(P)-binding domain-containing protein</fullName>
    </recommendedName>
</protein>
<accession>A0A8H7TM31</accession>
<proteinExistence type="predicted"/>
<evidence type="ECO:0000313" key="2">
    <source>
        <dbReference type="Proteomes" id="UP000616885"/>
    </source>
</evidence>
<name>A0A8H7TM31_BIOOC</name>
<comment type="caution">
    <text evidence="1">The sequence shown here is derived from an EMBL/GenBank/DDBJ whole genome shotgun (WGS) entry which is preliminary data.</text>
</comment>
<sequence length="238" mass="25915">MKVIVTGATGTAGRGIIKACLDDPRITKVVILARRAVAGEVESHPKTEVIMHHDFSHYPDELMERLVGAEACLWAVGGQSDEPTDDIYKSLKADIDLTLTGAKVMCTRLAPRTPAGRKFRFVLCSGGGSSRASREHQRKPLLFLYDSRRTRRGAVERALCDLEEAYGAGRFEVLIARPGGLTTTTTTTGPTKANRAPKRLFGPLSNGIGTLQLGRAMVRLAAEGWKDKIVENDVLLKM</sequence>
<reference evidence="1" key="1">
    <citation type="submission" date="2020-10" db="EMBL/GenBank/DDBJ databases">
        <title>High-Quality Genome Resource of Clonostachys rosea strain S41 by Oxford Nanopore Long-Read Sequencing.</title>
        <authorList>
            <person name="Wang H."/>
        </authorList>
    </citation>
    <scope>NUCLEOTIDE SEQUENCE</scope>
    <source>
        <strain evidence="1">S41</strain>
    </source>
</reference>
<dbReference type="PANTHER" id="PTHR14097">
    <property type="entry name" value="OXIDOREDUCTASE HTATIP2"/>
    <property type="match status" value="1"/>
</dbReference>
<organism evidence="1 2">
    <name type="scientific">Bionectria ochroleuca</name>
    <name type="common">Gliocladium roseum</name>
    <dbReference type="NCBI Taxonomy" id="29856"/>
    <lineage>
        <taxon>Eukaryota</taxon>
        <taxon>Fungi</taxon>
        <taxon>Dikarya</taxon>
        <taxon>Ascomycota</taxon>
        <taxon>Pezizomycotina</taxon>
        <taxon>Sordariomycetes</taxon>
        <taxon>Hypocreomycetidae</taxon>
        <taxon>Hypocreales</taxon>
        <taxon>Bionectriaceae</taxon>
        <taxon>Clonostachys</taxon>
    </lineage>
</organism>
<gene>
    <name evidence="1" type="ORF">IM811_015969</name>
</gene>
<dbReference type="Gene3D" id="3.40.50.720">
    <property type="entry name" value="NAD(P)-binding Rossmann-like Domain"/>
    <property type="match status" value="1"/>
</dbReference>
<dbReference type="PANTHER" id="PTHR14097:SF8">
    <property type="entry name" value="NAD(P)-BINDING DOMAIN-CONTAINING PROTEIN"/>
    <property type="match status" value="1"/>
</dbReference>
<dbReference type="InterPro" id="IPR036291">
    <property type="entry name" value="NAD(P)-bd_dom_sf"/>
</dbReference>
<dbReference type="AlphaFoldDB" id="A0A8H7TM31"/>
<evidence type="ECO:0000313" key="1">
    <source>
        <dbReference type="EMBL" id="KAF9749942.1"/>
    </source>
</evidence>